<keyword evidence="1" id="KW-1133">Transmembrane helix</keyword>
<dbReference type="SUPFAM" id="SSF48452">
    <property type="entry name" value="TPR-like"/>
    <property type="match status" value="1"/>
</dbReference>
<keyword evidence="1" id="KW-0472">Membrane</keyword>
<organism evidence="2 4">
    <name type="scientific">Helicobacter pullorum</name>
    <dbReference type="NCBI Taxonomy" id="35818"/>
    <lineage>
        <taxon>Bacteria</taxon>
        <taxon>Pseudomonadati</taxon>
        <taxon>Campylobacterota</taxon>
        <taxon>Epsilonproteobacteria</taxon>
        <taxon>Campylobacterales</taxon>
        <taxon>Helicobacteraceae</taxon>
        <taxon>Helicobacter</taxon>
    </lineage>
</organism>
<evidence type="ECO:0000313" key="5">
    <source>
        <dbReference type="Proteomes" id="UP000255269"/>
    </source>
</evidence>
<evidence type="ECO:0000313" key="2">
    <source>
        <dbReference type="EMBL" id="KPH55071.1"/>
    </source>
</evidence>
<dbReference type="Proteomes" id="UP000037997">
    <property type="component" value="Unassembled WGS sequence"/>
</dbReference>
<feature type="transmembrane region" description="Helical" evidence="1">
    <location>
        <begin position="12"/>
        <end position="33"/>
    </location>
</feature>
<reference evidence="2 4" key="1">
    <citation type="submission" date="2014-06" db="EMBL/GenBank/DDBJ databases">
        <title>Helicobacter pullorum isolates in fresh chicken meat - phenotypic and genotypic features.</title>
        <authorList>
            <person name="Borges V."/>
            <person name="Santos A."/>
            <person name="Correia C.B."/>
            <person name="Saraiva M."/>
            <person name="Menard A."/>
            <person name="Vieira L."/>
            <person name="Sampaio D.A."/>
            <person name="Gomes J.P."/>
            <person name="Oleastro M."/>
        </authorList>
    </citation>
    <scope>NUCLEOTIDE SEQUENCE [LARGE SCALE GENOMIC DNA]</scope>
    <source>
        <strain evidence="2 4">229334/12</strain>
    </source>
</reference>
<sequence length="350" mass="41180">MNFLENIDYRDPLFGIMIFIFLVGIISLFAYYWNYIVSKKRHQSFIKFMESFDYIGFDKEIKEFLALSPNPTPSILFMANMYQKGANYEKAIRLYATLLDYIKNPIDKIPILESLGNVYYKAGFPLRSKEIYLEILHHYPRSCKVLKSLISIYEELKLYQDALNALDCLEEIEGGTILHRHYLQTKILISNADNNQEKSKKLLMLLQKEVKLSRIILKCFKDFYPSLFWESIQNLHKEQILNVLDILWNLNPNELPNTPPNNKLLQDIFQAKGFYNLTPDSKSTFELEVLTLLHKNQNYKGDLKFQYLCTSCKANTPLPFETCPHCKELLTLQTLVFLKEKQDETRYSLL</sequence>
<reference evidence="3 5" key="2">
    <citation type="submission" date="2018-06" db="EMBL/GenBank/DDBJ databases">
        <authorList>
            <consortium name="Pathogen Informatics"/>
            <person name="Doyle S."/>
        </authorList>
    </citation>
    <scope>NUCLEOTIDE SEQUENCE [LARGE SCALE GENOMIC DNA]</scope>
    <source>
        <strain evidence="3 5">NCTC13156</strain>
    </source>
</reference>
<dbReference type="RefSeq" id="WP_054195756.1">
    <property type="nucleotide sequence ID" value="NZ_CAJFGW010000001.1"/>
</dbReference>
<dbReference type="EMBL" id="JNOC01000058">
    <property type="protein sequence ID" value="KPH55071.1"/>
    <property type="molecule type" value="Genomic_DNA"/>
</dbReference>
<evidence type="ECO:0000256" key="1">
    <source>
        <dbReference type="SAM" id="Phobius"/>
    </source>
</evidence>
<evidence type="ECO:0000313" key="4">
    <source>
        <dbReference type="Proteomes" id="UP000037997"/>
    </source>
</evidence>
<dbReference type="Gene3D" id="1.25.40.10">
    <property type="entry name" value="Tetratricopeptide repeat domain"/>
    <property type="match status" value="1"/>
</dbReference>
<accession>A0A0N0LSR8</accession>
<dbReference type="STRING" id="35818.HPU229336_05515"/>
<protein>
    <submittedName>
        <fullName evidence="3">Putative inner membrane protein</fullName>
    </submittedName>
</protein>
<keyword evidence="1" id="KW-0812">Transmembrane</keyword>
<dbReference type="PATRIC" id="fig|35818.11.peg.2096"/>
<dbReference type="EMBL" id="UGJF01000001">
    <property type="protein sequence ID" value="STQ87590.1"/>
    <property type="molecule type" value="Genomic_DNA"/>
</dbReference>
<evidence type="ECO:0000313" key="3">
    <source>
        <dbReference type="EMBL" id="STQ87590.1"/>
    </source>
</evidence>
<gene>
    <name evidence="2" type="ORF">HPU229334_10595</name>
    <name evidence="3" type="ORF">NCTC13156_00409</name>
</gene>
<dbReference type="Proteomes" id="UP000255269">
    <property type="component" value="Unassembled WGS sequence"/>
</dbReference>
<dbReference type="AlphaFoldDB" id="A0A0N0LSR8"/>
<name>A0A0N0LSR8_9HELI</name>
<dbReference type="InterPro" id="IPR011990">
    <property type="entry name" value="TPR-like_helical_dom_sf"/>
</dbReference>
<proteinExistence type="predicted"/>
<dbReference type="GeneID" id="93196439"/>